<feature type="transmembrane region" description="Helical" evidence="1">
    <location>
        <begin position="125"/>
        <end position="147"/>
    </location>
</feature>
<feature type="transmembrane region" description="Helical" evidence="1">
    <location>
        <begin position="38"/>
        <end position="58"/>
    </location>
</feature>
<feature type="transmembrane region" description="Helical" evidence="1">
    <location>
        <begin position="12"/>
        <end position="32"/>
    </location>
</feature>
<evidence type="ECO:0000256" key="1">
    <source>
        <dbReference type="SAM" id="Phobius"/>
    </source>
</evidence>
<organism evidence="2 3">
    <name type="scientific">Qipengyuania spongiae</name>
    <dbReference type="NCBI Taxonomy" id="2909673"/>
    <lineage>
        <taxon>Bacteria</taxon>
        <taxon>Pseudomonadati</taxon>
        <taxon>Pseudomonadota</taxon>
        <taxon>Alphaproteobacteria</taxon>
        <taxon>Sphingomonadales</taxon>
        <taxon>Erythrobacteraceae</taxon>
        <taxon>Qipengyuania</taxon>
    </lineage>
</organism>
<evidence type="ECO:0000313" key="3">
    <source>
        <dbReference type="Proteomes" id="UP001065265"/>
    </source>
</evidence>
<feature type="transmembrane region" description="Helical" evidence="1">
    <location>
        <begin position="247"/>
        <end position="270"/>
    </location>
</feature>
<keyword evidence="1" id="KW-0472">Membrane</keyword>
<dbReference type="EMBL" id="CP092472">
    <property type="protein sequence ID" value="UVI40850.1"/>
    <property type="molecule type" value="Genomic_DNA"/>
</dbReference>
<keyword evidence="1" id="KW-0812">Transmembrane</keyword>
<feature type="transmembrane region" description="Helical" evidence="1">
    <location>
        <begin position="91"/>
        <end position="113"/>
    </location>
</feature>
<feature type="transmembrane region" description="Helical" evidence="1">
    <location>
        <begin position="167"/>
        <end position="187"/>
    </location>
</feature>
<keyword evidence="3" id="KW-1185">Reference proteome</keyword>
<feature type="transmembrane region" description="Helical" evidence="1">
    <location>
        <begin position="65"/>
        <end position="85"/>
    </location>
</feature>
<name>A0ABY5T342_9SPHN</name>
<feature type="transmembrane region" description="Helical" evidence="1">
    <location>
        <begin position="375"/>
        <end position="394"/>
    </location>
</feature>
<feature type="transmembrane region" description="Helical" evidence="1">
    <location>
        <begin position="199"/>
        <end position="227"/>
    </location>
</feature>
<keyword evidence="1" id="KW-1133">Transmembrane helix</keyword>
<protein>
    <recommendedName>
        <fullName evidence="4">O-antigen ligase domain-containing protein</fullName>
    </recommendedName>
</protein>
<dbReference type="Proteomes" id="UP001065265">
    <property type="component" value="Plasmid unnamed"/>
</dbReference>
<reference evidence="2" key="1">
    <citation type="submission" date="2022-02" db="EMBL/GenBank/DDBJ databases">
        <title>Qipengyuania spongiae sp. nov., isolated from marine sponge.</title>
        <authorList>
            <person name="Li Z."/>
            <person name="Zhang M."/>
        </authorList>
    </citation>
    <scope>NUCLEOTIDE SEQUENCE</scope>
    <source>
        <strain evidence="2">PHS-Z21</strain>
        <plasmid evidence="2">unnamed</plasmid>
    </source>
</reference>
<feature type="transmembrane region" description="Helical" evidence="1">
    <location>
        <begin position="333"/>
        <end position="355"/>
    </location>
</feature>
<evidence type="ECO:0000313" key="2">
    <source>
        <dbReference type="EMBL" id="UVI40850.1"/>
    </source>
</evidence>
<sequence>MPFAHSIPPNRGFIAFTSRIFLIATLAVSVIIPHSFQVPTAALIVVTGAIAIFGVRMTKWVSTQLIFYCAGAALTVFYLFIGNINGAPNDAIIQTALVYLASPLLWIIIAASLQQLFGRKGTVRWLILFTWGAMASVVVFFYAYFAFGRDSVEFLAEDANINVRGGFAGATMFVYGSLIFLSAAFFAEPSVVRSRLVRFVMPAALITAAATSGRSALILAIPIGYAVGLVLRSGLAPRYSTEGRNSIALLPTIGLLVAIALAGIILNALFAQLDLLYIGNVFLDKLLSGGGSERVEQTSALWDGIERSFGLGWGHGIGVDYIRNDRLPWRYEVLPLATVLRVGIIGLGIYALPFLSAAWVIVQRMRTRTLAPWDIYLAAGLASVTVATFTNPYLESFIFQWMCFIPIVIIGSIQNEAENESVDQDEIRAMAPRSIPQHA</sequence>
<keyword evidence="2" id="KW-0614">Plasmid</keyword>
<evidence type="ECO:0008006" key="4">
    <source>
        <dbReference type="Google" id="ProtNLM"/>
    </source>
</evidence>
<geneLocation type="plasmid" evidence="2 3">
    <name>unnamed</name>
</geneLocation>
<proteinExistence type="predicted"/>
<gene>
    <name evidence="2" type="ORF">L1F33_14425</name>
</gene>
<dbReference type="RefSeq" id="WP_265561555.1">
    <property type="nucleotide sequence ID" value="NZ_CP092472.1"/>
</dbReference>
<accession>A0ABY5T342</accession>